<dbReference type="PROSITE" id="PS51387">
    <property type="entry name" value="FAD_PCMH"/>
    <property type="match status" value="1"/>
</dbReference>
<dbReference type="GO" id="GO:0071949">
    <property type="term" value="F:FAD binding"/>
    <property type="evidence" value="ECO:0007669"/>
    <property type="project" value="InterPro"/>
</dbReference>
<reference evidence="7 8" key="1">
    <citation type="journal article" date="2019" name="Nat. Ecol. Evol.">
        <title>Megaphylogeny resolves global patterns of mushroom evolution.</title>
        <authorList>
            <person name="Varga T."/>
            <person name="Krizsan K."/>
            <person name="Foldi C."/>
            <person name="Dima B."/>
            <person name="Sanchez-Garcia M."/>
            <person name="Sanchez-Ramirez S."/>
            <person name="Szollosi G.J."/>
            <person name="Szarkandi J.G."/>
            <person name="Papp V."/>
            <person name="Albert L."/>
            <person name="Andreopoulos W."/>
            <person name="Angelini C."/>
            <person name="Antonin V."/>
            <person name="Barry K.W."/>
            <person name="Bougher N.L."/>
            <person name="Buchanan P."/>
            <person name="Buyck B."/>
            <person name="Bense V."/>
            <person name="Catcheside P."/>
            <person name="Chovatia M."/>
            <person name="Cooper J."/>
            <person name="Damon W."/>
            <person name="Desjardin D."/>
            <person name="Finy P."/>
            <person name="Geml J."/>
            <person name="Haridas S."/>
            <person name="Hughes K."/>
            <person name="Justo A."/>
            <person name="Karasinski D."/>
            <person name="Kautmanova I."/>
            <person name="Kiss B."/>
            <person name="Kocsube S."/>
            <person name="Kotiranta H."/>
            <person name="LaButti K.M."/>
            <person name="Lechner B.E."/>
            <person name="Liimatainen K."/>
            <person name="Lipzen A."/>
            <person name="Lukacs Z."/>
            <person name="Mihaltcheva S."/>
            <person name="Morgado L.N."/>
            <person name="Niskanen T."/>
            <person name="Noordeloos M.E."/>
            <person name="Ohm R.A."/>
            <person name="Ortiz-Santana B."/>
            <person name="Ovrebo C."/>
            <person name="Racz N."/>
            <person name="Riley R."/>
            <person name="Savchenko A."/>
            <person name="Shiryaev A."/>
            <person name="Soop K."/>
            <person name="Spirin V."/>
            <person name="Szebenyi C."/>
            <person name="Tomsovsky M."/>
            <person name="Tulloss R.E."/>
            <person name="Uehling J."/>
            <person name="Grigoriev I.V."/>
            <person name="Vagvolgyi C."/>
            <person name="Papp T."/>
            <person name="Martin F.M."/>
            <person name="Miettinen O."/>
            <person name="Hibbett D.S."/>
            <person name="Nagy L.G."/>
        </authorList>
    </citation>
    <scope>NUCLEOTIDE SEQUENCE [LARGE SCALE GENOMIC DNA]</scope>
    <source>
        <strain evidence="7 8">CBS 962.96</strain>
    </source>
</reference>
<dbReference type="InterPro" id="IPR016167">
    <property type="entry name" value="FAD-bd_PCMH_sub1"/>
</dbReference>
<dbReference type="AlphaFoldDB" id="A0A4S8M2Z6"/>
<comment type="similarity">
    <text evidence="2">Belongs to the oxygen-dependent FAD-linked oxidoreductase family.</text>
</comment>
<keyword evidence="8" id="KW-1185">Reference proteome</keyword>
<dbReference type="InterPro" id="IPR016166">
    <property type="entry name" value="FAD-bd_PCMH"/>
</dbReference>
<proteinExistence type="inferred from homology"/>
<name>A0A4S8M2Z6_DENBC</name>
<dbReference type="OrthoDB" id="415825at2759"/>
<evidence type="ECO:0000313" key="7">
    <source>
        <dbReference type="EMBL" id="THU96261.1"/>
    </source>
</evidence>
<accession>A0A4S8M2Z6</accession>
<dbReference type="PANTHER" id="PTHR42973">
    <property type="entry name" value="BINDING OXIDOREDUCTASE, PUTATIVE (AFU_ORTHOLOGUE AFUA_1G17690)-RELATED"/>
    <property type="match status" value="1"/>
</dbReference>
<feature type="domain" description="FAD-binding PCMH-type" evidence="6">
    <location>
        <begin position="29"/>
        <end position="202"/>
    </location>
</feature>
<organism evidence="7 8">
    <name type="scientific">Dendrothele bispora (strain CBS 962.96)</name>
    <dbReference type="NCBI Taxonomy" id="1314807"/>
    <lineage>
        <taxon>Eukaryota</taxon>
        <taxon>Fungi</taxon>
        <taxon>Dikarya</taxon>
        <taxon>Basidiomycota</taxon>
        <taxon>Agaricomycotina</taxon>
        <taxon>Agaricomycetes</taxon>
        <taxon>Agaricomycetidae</taxon>
        <taxon>Agaricales</taxon>
        <taxon>Agaricales incertae sedis</taxon>
        <taxon>Dendrothele</taxon>
    </lineage>
</organism>
<dbReference type="Pfam" id="PF01565">
    <property type="entry name" value="FAD_binding_4"/>
    <property type="match status" value="1"/>
</dbReference>
<dbReference type="InterPro" id="IPR006094">
    <property type="entry name" value="Oxid_FAD_bind_N"/>
</dbReference>
<evidence type="ECO:0000256" key="3">
    <source>
        <dbReference type="ARBA" id="ARBA00022630"/>
    </source>
</evidence>
<comment type="cofactor">
    <cofactor evidence="1">
        <name>FAD</name>
        <dbReference type="ChEBI" id="CHEBI:57692"/>
    </cofactor>
</comment>
<evidence type="ECO:0000256" key="5">
    <source>
        <dbReference type="ARBA" id="ARBA00023002"/>
    </source>
</evidence>
<dbReference type="InterPro" id="IPR036318">
    <property type="entry name" value="FAD-bd_PCMH-like_sf"/>
</dbReference>
<evidence type="ECO:0000256" key="1">
    <source>
        <dbReference type="ARBA" id="ARBA00001974"/>
    </source>
</evidence>
<gene>
    <name evidence="7" type="ORF">K435DRAFT_778632</name>
</gene>
<protein>
    <submittedName>
        <fullName evidence="7">FAD-binding domain-containing protein</fullName>
    </submittedName>
</protein>
<keyword evidence="4" id="KW-0274">FAD</keyword>
<dbReference type="InterPro" id="IPR050416">
    <property type="entry name" value="FAD-linked_Oxidoreductase"/>
</dbReference>
<sequence length="462" mass="49896">MENLSIQGQVLTPQSGDAYTTALRRNSDLSVLPAKYIVQPVLYEDIPPVIACATSQSPPLEIAVKGGGAHSATWASSNGGVVIDLSKLNKVTLAADKQSITVQGGAYWGDVYEVTSKEKVDVVGSPLWFVGVGGYTLGGGHGPLSGEHGLAVDNLLSATIVLADGRIVKTSSDEEPDLFWAIRGGGGQFGIAVDFTFKVYPYAGPIGAGMMAYPGSEIAQVLKIITDWKKTQTPTERFTMNFSRPAPHFKPTIVILPTVLHDQDGSRTQKILAPFREGAVKPVLDKVGLVPDMLTVSHAADAAIAAAPRSLVIRGTLISDFFPELLLGVYEKWLAFTESNEDVRASAVLFDLTSPHKLAEIGSADTPLKNREPNYWMAVQGRSKTDASVEAAREFTADIVSFVREKNAELSGQDLGWWLTLCQGNEKPEDVFGTNLPRLRELKTKYDPKKVWSKGFVIEPLV</sequence>
<dbReference type="GO" id="GO:0016491">
    <property type="term" value="F:oxidoreductase activity"/>
    <property type="evidence" value="ECO:0007669"/>
    <property type="project" value="UniProtKB-KW"/>
</dbReference>
<evidence type="ECO:0000259" key="6">
    <source>
        <dbReference type="PROSITE" id="PS51387"/>
    </source>
</evidence>
<dbReference type="InterPro" id="IPR012951">
    <property type="entry name" value="BBE"/>
</dbReference>
<evidence type="ECO:0000313" key="8">
    <source>
        <dbReference type="Proteomes" id="UP000297245"/>
    </source>
</evidence>
<dbReference type="InterPro" id="IPR016169">
    <property type="entry name" value="FAD-bd_PCMH_sub2"/>
</dbReference>
<dbReference type="Pfam" id="PF08031">
    <property type="entry name" value="BBE"/>
    <property type="match status" value="1"/>
</dbReference>
<keyword evidence="5" id="KW-0560">Oxidoreductase</keyword>
<dbReference type="Gene3D" id="3.30.43.10">
    <property type="entry name" value="Uridine Diphospho-n-acetylenolpyruvylglucosamine Reductase, domain 2"/>
    <property type="match status" value="1"/>
</dbReference>
<evidence type="ECO:0000256" key="2">
    <source>
        <dbReference type="ARBA" id="ARBA00005466"/>
    </source>
</evidence>
<keyword evidence="3" id="KW-0285">Flavoprotein</keyword>
<dbReference type="Gene3D" id="3.40.462.20">
    <property type="match status" value="1"/>
</dbReference>
<dbReference type="SUPFAM" id="SSF56176">
    <property type="entry name" value="FAD-binding/transporter-associated domain-like"/>
    <property type="match status" value="1"/>
</dbReference>
<evidence type="ECO:0000256" key="4">
    <source>
        <dbReference type="ARBA" id="ARBA00022827"/>
    </source>
</evidence>
<dbReference type="Gene3D" id="3.30.465.10">
    <property type="match status" value="1"/>
</dbReference>
<dbReference type="PANTHER" id="PTHR42973:SF39">
    <property type="entry name" value="FAD-BINDING PCMH-TYPE DOMAIN-CONTAINING PROTEIN"/>
    <property type="match status" value="1"/>
</dbReference>
<dbReference type="Proteomes" id="UP000297245">
    <property type="component" value="Unassembled WGS sequence"/>
</dbReference>
<dbReference type="EMBL" id="ML179181">
    <property type="protein sequence ID" value="THU96261.1"/>
    <property type="molecule type" value="Genomic_DNA"/>
</dbReference>